<dbReference type="InterPro" id="IPR011765">
    <property type="entry name" value="Pept_M16_N"/>
</dbReference>
<sequence>MIRGSSVLRSVTARRFVSSSTKHTTLSNGITVSTETIPNAQHSAVGLYFSAGSRSEHPYNNGVSALTATVLSQQHNASTDGVVVSAQNGREFNGVVAETTNDNIEAAGKLLSTIATNAEEIVSKADFQFGKNFLINEANALEANPRSRVISHLSATAYQGYSLGLPKLGTEESISGLEHQDSLRHLSKYLVNDNIAITAAGNFEHDKLVEVIESNLKVAQGVRPEKKPASFLGSEVRMRDDTMPKAYVSIAVHGEGLGSPDLYTSRVAAKIFGNFNIHSPKAHYKSSKLSSIVQEYNIVEKYEHFSKSLSDHGLWGFYAEIPDRFTVDDFVHFTLKQWNRLSISISEAEVARAKAQVKTHLLRGLTHTKRVATHNARDVLALGHQRSLTEAFQQIDAITVADVKRWGQNKVWDRDIVISGTGLIEDLLDYNRNRNEMAMMRW</sequence>
<proteinExistence type="predicted"/>
<dbReference type="InterPro" id="IPR011249">
    <property type="entry name" value="Metalloenz_LuxS/M16"/>
</dbReference>
<dbReference type="PANTHER" id="PTHR11851">
    <property type="entry name" value="METALLOPROTEASE"/>
    <property type="match status" value="1"/>
</dbReference>
<organism evidence="3 4">
    <name type="scientific">Candida metapsilosis</name>
    <dbReference type="NCBI Taxonomy" id="273372"/>
    <lineage>
        <taxon>Eukaryota</taxon>
        <taxon>Fungi</taxon>
        <taxon>Dikarya</taxon>
        <taxon>Ascomycota</taxon>
        <taxon>Saccharomycotina</taxon>
        <taxon>Pichiomycetes</taxon>
        <taxon>Debaryomycetaceae</taxon>
        <taxon>Candida/Lodderomyces clade</taxon>
        <taxon>Candida</taxon>
    </lineage>
</organism>
<accession>A0A8H7ZEY7</accession>
<reference evidence="3 4" key="1">
    <citation type="submission" date="2020-12" db="EMBL/GenBank/DDBJ databases">
        <title>Effect of drift, selection, and recombination on the evolution of hybrid genomes in Candida yeast pathogens.</title>
        <authorList>
            <person name="Mixao V."/>
            <person name="Ksiezopolska E."/>
            <person name="Saus E."/>
            <person name="Boekhout T."/>
            <person name="Gacser A."/>
            <person name="Gabaldon T."/>
        </authorList>
    </citation>
    <scope>NUCLEOTIDE SEQUENCE [LARGE SCALE GENOMIC DNA]</scope>
    <source>
        <strain evidence="3 4">BP57</strain>
    </source>
</reference>
<dbReference type="OrthoDB" id="10251424at2759"/>
<dbReference type="GeneID" id="93653988"/>
<dbReference type="Proteomes" id="UP000669133">
    <property type="component" value="Unassembled WGS sequence"/>
</dbReference>
<dbReference type="Pfam" id="PF05193">
    <property type="entry name" value="Peptidase_M16_C"/>
    <property type="match status" value="1"/>
</dbReference>
<dbReference type="GO" id="GO:0004222">
    <property type="term" value="F:metalloendopeptidase activity"/>
    <property type="evidence" value="ECO:0007669"/>
    <property type="project" value="TreeGrafter"/>
</dbReference>
<dbReference type="InterPro" id="IPR050361">
    <property type="entry name" value="MPP/UQCRC_Complex"/>
</dbReference>
<evidence type="ECO:0000313" key="3">
    <source>
        <dbReference type="EMBL" id="KAG5417723.1"/>
    </source>
</evidence>
<comment type="caution">
    <text evidence="3">The sequence shown here is derived from an EMBL/GenBank/DDBJ whole genome shotgun (WGS) entry which is preliminary data.</text>
</comment>
<keyword evidence="4" id="KW-1185">Reference proteome</keyword>
<dbReference type="Gene3D" id="3.30.830.10">
    <property type="entry name" value="Metalloenzyme, LuxS/M16 peptidase-like"/>
    <property type="match status" value="2"/>
</dbReference>
<dbReference type="EMBL" id="JAEOAQ010000007">
    <property type="protein sequence ID" value="KAG5417723.1"/>
    <property type="molecule type" value="Genomic_DNA"/>
</dbReference>
<evidence type="ECO:0000259" key="1">
    <source>
        <dbReference type="Pfam" id="PF00675"/>
    </source>
</evidence>
<dbReference type="InterPro" id="IPR007863">
    <property type="entry name" value="Peptidase_M16_C"/>
</dbReference>
<dbReference type="GO" id="GO:0006627">
    <property type="term" value="P:protein processing involved in protein targeting to mitochondrion"/>
    <property type="evidence" value="ECO:0007669"/>
    <property type="project" value="TreeGrafter"/>
</dbReference>
<dbReference type="GO" id="GO:0005739">
    <property type="term" value="C:mitochondrion"/>
    <property type="evidence" value="ECO:0007669"/>
    <property type="project" value="TreeGrafter"/>
</dbReference>
<feature type="domain" description="Peptidase M16 C-terminal" evidence="2">
    <location>
        <begin position="180"/>
        <end position="356"/>
    </location>
</feature>
<evidence type="ECO:0000313" key="4">
    <source>
        <dbReference type="Proteomes" id="UP000669133"/>
    </source>
</evidence>
<feature type="domain" description="Peptidase M16 N-terminal" evidence="1">
    <location>
        <begin position="32"/>
        <end position="170"/>
    </location>
</feature>
<evidence type="ECO:0000259" key="2">
    <source>
        <dbReference type="Pfam" id="PF05193"/>
    </source>
</evidence>
<name>A0A8H7ZEY7_9ASCO</name>
<gene>
    <name evidence="3" type="ORF">I9W82_005359</name>
</gene>
<dbReference type="RefSeq" id="XP_067546839.1">
    <property type="nucleotide sequence ID" value="XM_067694527.1"/>
</dbReference>
<dbReference type="AlphaFoldDB" id="A0A8H7ZEY7"/>
<dbReference type="GO" id="GO:0009060">
    <property type="term" value="P:aerobic respiration"/>
    <property type="evidence" value="ECO:0007669"/>
    <property type="project" value="TreeGrafter"/>
</dbReference>
<dbReference type="GO" id="GO:0046872">
    <property type="term" value="F:metal ion binding"/>
    <property type="evidence" value="ECO:0007669"/>
    <property type="project" value="InterPro"/>
</dbReference>
<protein>
    <submittedName>
        <fullName evidence="3">COR1</fullName>
    </submittedName>
</protein>
<dbReference type="SUPFAM" id="SSF63411">
    <property type="entry name" value="LuxS/MPP-like metallohydrolase"/>
    <property type="match status" value="2"/>
</dbReference>
<dbReference type="Pfam" id="PF00675">
    <property type="entry name" value="Peptidase_M16"/>
    <property type="match status" value="1"/>
</dbReference>
<dbReference type="PANTHER" id="PTHR11851:SF126">
    <property type="entry name" value="CYTOCHROME B-C1 COMPLEX SUBUNIT 1, MITOCHONDRIAL"/>
    <property type="match status" value="1"/>
</dbReference>